<feature type="region of interest" description="Disordered" evidence="4">
    <location>
        <begin position="1"/>
        <end position="121"/>
    </location>
</feature>
<dbReference type="GO" id="GO:0005737">
    <property type="term" value="C:cytoplasm"/>
    <property type="evidence" value="ECO:0007669"/>
    <property type="project" value="TreeGrafter"/>
</dbReference>
<evidence type="ECO:0000256" key="3">
    <source>
        <dbReference type="ARBA" id="ARBA00022807"/>
    </source>
</evidence>
<accession>A0AAV0BJW7</accession>
<gene>
    <name evidence="6" type="ORF">PPACK8108_LOCUS21292</name>
</gene>
<name>A0AAV0BJW7_PHAPC</name>
<dbReference type="Proteomes" id="UP001153365">
    <property type="component" value="Unassembled WGS sequence"/>
</dbReference>
<feature type="compositionally biased region" description="Pro residues" evidence="4">
    <location>
        <begin position="42"/>
        <end position="65"/>
    </location>
</feature>
<evidence type="ECO:0000259" key="5">
    <source>
        <dbReference type="Pfam" id="PF00656"/>
    </source>
</evidence>
<evidence type="ECO:0000256" key="2">
    <source>
        <dbReference type="ARBA" id="ARBA00022703"/>
    </source>
</evidence>
<dbReference type="Gene3D" id="3.40.50.12660">
    <property type="match status" value="2"/>
</dbReference>
<feature type="domain" description="Peptidase C14 caspase" evidence="5">
    <location>
        <begin position="134"/>
        <end position="420"/>
    </location>
</feature>
<dbReference type="InterPro" id="IPR050452">
    <property type="entry name" value="Metacaspase"/>
</dbReference>
<keyword evidence="3" id="KW-0378">Hydrolase</keyword>
<dbReference type="InterPro" id="IPR029030">
    <property type="entry name" value="Caspase-like_dom_sf"/>
</dbReference>
<dbReference type="GO" id="GO:0004197">
    <property type="term" value="F:cysteine-type endopeptidase activity"/>
    <property type="evidence" value="ECO:0007669"/>
    <property type="project" value="InterPro"/>
</dbReference>
<dbReference type="PANTHER" id="PTHR48104:SF30">
    <property type="entry name" value="METACASPASE-1"/>
    <property type="match status" value="1"/>
</dbReference>
<dbReference type="SUPFAM" id="SSF52129">
    <property type="entry name" value="Caspase-like"/>
    <property type="match status" value="1"/>
</dbReference>
<reference evidence="6" key="1">
    <citation type="submission" date="2022-06" db="EMBL/GenBank/DDBJ databases">
        <authorList>
            <consortium name="SYNGENTA / RWTH Aachen University"/>
        </authorList>
    </citation>
    <scope>NUCLEOTIDE SEQUENCE</scope>
</reference>
<dbReference type="InterPro" id="IPR011600">
    <property type="entry name" value="Pept_C14_caspase"/>
</dbReference>
<dbReference type="AlphaFoldDB" id="A0AAV0BJW7"/>
<keyword evidence="2" id="KW-0053">Apoptosis</keyword>
<evidence type="ECO:0000256" key="1">
    <source>
        <dbReference type="ARBA" id="ARBA00009005"/>
    </source>
</evidence>
<dbReference type="PANTHER" id="PTHR48104">
    <property type="entry name" value="METACASPASE-4"/>
    <property type="match status" value="1"/>
</dbReference>
<dbReference type="Pfam" id="PF00656">
    <property type="entry name" value="Peptidase_C14"/>
    <property type="match status" value="1"/>
</dbReference>
<evidence type="ECO:0000256" key="4">
    <source>
        <dbReference type="SAM" id="MobiDB-lite"/>
    </source>
</evidence>
<evidence type="ECO:0000313" key="6">
    <source>
        <dbReference type="EMBL" id="CAH7686615.1"/>
    </source>
</evidence>
<dbReference type="GO" id="GO:0006915">
    <property type="term" value="P:apoptotic process"/>
    <property type="evidence" value="ECO:0007669"/>
    <property type="project" value="UniProtKB-KW"/>
</dbReference>
<keyword evidence="7" id="KW-1185">Reference proteome</keyword>
<comment type="similarity">
    <text evidence="1">Belongs to the peptidase C14B family.</text>
</comment>
<dbReference type="GO" id="GO:0006508">
    <property type="term" value="P:proteolysis"/>
    <property type="evidence" value="ECO:0007669"/>
    <property type="project" value="InterPro"/>
</dbReference>
<protein>
    <submittedName>
        <fullName evidence="6">Caspase domain-domain-containing protein</fullName>
    </submittedName>
</protein>
<proteinExistence type="inferred from homology"/>
<keyword evidence="3" id="KW-0645">Protease</keyword>
<sequence length="429" mass="45986">MANYPYGYGNPSGQWGPPAGPPPGQWTPPSQSTRGIWNSQSGPPPGQWAPPPGPPQAQWAPPPGQPTGQWAPPTGPPPQTNDHSRPYPGHHGHGNPPTSYQQAYNQGGPPGAHFQPPQPTGGQPYFQYSNCTGRRKALCIGINYIGMTGELRGCHNDALNMQRFLIERYNYKQEDMVILLDAPGSNARQVPTRANIISAMHWLVANAQPNDSLFFHFSGHGGQTEDLDGDEDDGFDEVIYPLDHKKAGHIVDDDMFAIMVAPLPPGCRLTAIFDSCHSGTALDLPYVYSTEGKIKEPNLLAEAGQGALQAGLSYMRGDIGGMAKGLLGLGKKVMSGNKADQVSKATRTSPADAIQWSGCKDSQTSADAVEAGSATGAMSYAFISALTANPQQTYQQLLVSIRQILASKYSQKPQLSASHPIDTNLMFVM</sequence>
<evidence type="ECO:0000313" key="7">
    <source>
        <dbReference type="Proteomes" id="UP001153365"/>
    </source>
</evidence>
<keyword evidence="3" id="KW-0788">Thiol protease</keyword>
<dbReference type="EMBL" id="CALTRL010005804">
    <property type="protein sequence ID" value="CAH7686615.1"/>
    <property type="molecule type" value="Genomic_DNA"/>
</dbReference>
<organism evidence="6 7">
    <name type="scientific">Phakopsora pachyrhizi</name>
    <name type="common">Asian soybean rust disease fungus</name>
    <dbReference type="NCBI Taxonomy" id="170000"/>
    <lineage>
        <taxon>Eukaryota</taxon>
        <taxon>Fungi</taxon>
        <taxon>Dikarya</taxon>
        <taxon>Basidiomycota</taxon>
        <taxon>Pucciniomycotina</taxon>
        <taxon>Pucciniomycetes</taxon>
        <taxon>Pucciniales</taxon>
        <taxon>Phakopsoraceae</taxon>
        <taxon>Phakopsora</taxon>
    </lineage>
</organism>
<comment type="caution">
    <text evidence="6">The sequence shown here is derived from an EMBL/GenBank/DDBJ whole genome shotgun (WGS) entry which is preliminary data.</text>
</comment>